<dbReference type="EMBL" id="MLYO01000057">
    <property type="protein sequence ID" value="OIJ97690.1"/>
    <property type="molecule type" value="Genomic_DNA"/>
</dbReference>
<evidence type="ECO:0000256" key="5">
    <source>
        <dbReference type="PIRSR" id="PIRSR001227-1"/>
    </source>
</evidence>
<protein>
    <recommendedName>
        <fullName evidence="10">Penicillin acylase family protein</fullName>
    </recommendedName>
</protein>
<dbReference type="Gene3D" id="2.30.120.10">
    <property type="match status" value="1"/>
</dbReference>
<feature type="binding site" evidence="6">
    <location>
        <position position="501"/>
    </location>
    <ligand>
        <name>Ca(2+)</name>
        <dbReference type="ChEBI" id="CHEBI:29108"/>
    </ligand>
</feature>
<evidence type="ECO:0008006" key="10">
    <source>
        <dbReference type="Google" id="ProtNLM"/>
    </source>
</evidence>
<evidence type="ECO:0000256" key="3">
    <source>
        <dbReference type="ARBA" id="ARBA00022801"/>
    </source>
</evidence>
<evidence type="ECO:0000256" key="2">
    <source>
        <dbReference type="ARBA" id="ARBA00022729"/>
    </source>
</evidence>
<keyword evidence="2" id="KW-0732">Signal</keyword>
<evidence type="ECO:0000256" key="1">
    <source>
        <dbReference type="ARBA" id="ARBA00006586"/>
    </source>
</evidence>
<comment type="cofactor">
    <cofactor evidence="6">
        <name>Ca(2+)</name>
        <dbReference type="ChEBI" id="CHEBI:29108"/>
    </cofactor>
    <text evidence="6">Binds 1 Ca(2+) ion per dimer.</text>
</comment>
<dbReference type="Gene3D" id="1.10.1400.10">
    <property type="match status" value="1"/>
</dbReference>
<organism evidence="8 9">
    <name type="scientific">Streptomyces monashensis</name>
    <dbReference type="NCBI Taxonomy" id="1678012"/>
    <lineage>
        <taxon>Bacteria</taxon>
        <taxon>Bacillati</taxon>
        <taxon>Actinomycetota</taxon>
        <taxon>Actinomycetes</taxon>
        <taxon>Kitasatosporales</taxon>
        <taxon>Streptomycetaceae</taxon>
        <taxon>Streptomyces</taxon>
    </lineage>
</organism>
<evidence type="ECO:0000256" key="7">
    <source>
        <dbReference type="SAM" id="MobiDB-lite"/>
    </source>
</evidence>
<dbReference type="SUPFAM" id="SSF56235">
    <property type="entry name" value="N-terminal nucleophile aminohydrolases (Ntn hydrolases)"/>
    <property type="match status" value="1"/>
</dbReference>
<evidence type="ECO:0000256" key="4">
    <source>
        <dbReference type="ARBA" id="ARBA00023145"/>
    </source>
</evidence>
<feature type="active site" description="Nucleophile" evidence="5">
    <location>
        <position position="300"/>
    </location>
</feature>
<dbReference type="InterPro" id="IPR002692">
    <property type="entry name" value="S45"/>
</dbReference>
<dbReference type="OrthoDB" id="9759796at2"/>
<name>A0A1S2PW49_9ACTN</name>
<dbReference type="PANTHER" id="PTHR34218">
    <property type="entry name" value="PEPTIDASE S45 PENICILLIN AMIDASE"/>
    <property type="match status" value="1"/>
</dbReference>
<sequence>MASKVSRAVHLVCSATVALAVLLLLGAGYGPVPALGKALVPGGGVWASASADTTVRSENLTLPDLDKPVKVSFTAEGYASVEAQTDHDLFLAQGYLTARLRFTQLDLQRRLGQGRLSELVGAAGLKSDKFELSLGLLRTARARWAATPPSSGAGQALTAYASGVNSWMSHLEKTGQWPTIYGLTGVRPRAWTPTDTLVVQGVLTQQMNFNTIPLDYDLLQRSLGPKLTKDWFPLQAPTPQRPYDTGPYPNLPPAPLTVHNANAADPAGTSASSARHTVSPTPAGEDVALPDTVRQLDFNSNAWAANGPRVAGGGAMLAGDPHLQTTLPSYWFQISLRSPGYQVAGGSIPGVPGVLVGHNEHISWSLTNAQTVATLYYREKLSSGRPDSYYWNGAWRPMRKAHYTIPVRGGSTVGLTTDLTVHGPMMTVLGQRVSVDWMGDFAHNDLDALLSANRAHDFTSFREALRGWKAPALNFVYADDKGHIGTLLVGDVPQTPKGSQPWLPLSGTGDEDVIGTTPYQALPHVYDPPSHLVASTNQRPAGSDYPYFLGTSMNFDPGYRQSVIEKFHTDRGALRPEDYTALQNDVTDELAVRLVPALLAALDGTELTGQQRAARGLLATWNHSMDANSPAASVWWTFLDSYLHEVFQPWWDAKKVPASKDRWILDLDRLPTPLREMLQHWTLDDPDNAAFTPPNAAHRDAGQVMRTAFRAAVAELSHKLGARPSAWAWAKLHTRQIPSITGAPGLGYGPYADGGNPWTVNAAGGRLNSSYGPSFRLVVRWTGPGASESLAIYPGGQSDTPATPWYDNLVPLWREKKYLPLPPPHGRADPTAIWSLRAGE</sequence>
<dbReference type="PIRSF" id="PIRSF001227">
    <property type="entry name" value="Pen_acylase"/>
    <property type="match status" value="1"/>
</dbReference>
<feature type="compositionally biased region" description="Polar residues" evidence="7">
    <location>
        <begin position="269"/>
        <end position="280"/>
    </location>
</feature>
<dbReference type="InterPro" id="IPR043146">
    <property type="entry name" value="Penicillin_amidase_N_B-knob"/>
</dbReference>
<keyword evidence="3" id="KW-0378">Hydrolase</keyword>
<evidence type="ECO:0000256" key="6">
    <source>
        <dbReference type="PIRSR" id="PIRSR001227-2"/>
    </source>
</evidence>
<accession>A0A1S2PW49</accession>
<dbReference type="GO" id="GO:0017000">
    <property type="term" value="P:antibiotic biosynthetic process"/>
    <property type="evidence" value="ECO:0007669"/>
    <property type="project" value="InterPro"/>
</dbReference>
<dbReference type="InterPro" id="IPR043147">
    <property type="entry name" value="Penicillin_amidase_A-knob"/>
</dbReference>
<dbReference type="AlphaFoldDB" id="A0A1S2PW49"/>
<proteinExistence type="inferred from homology"/>
<dbReference type="GO" id="GO:0016811">
    <property type="term" value="F:hydrolase activity, acting on carbon-nitrogen (but not peptide) bonds, in linear amides"/>
    <property type="evidence" value="ECO:0007669"/>
    <property type="project" value="InterPro"/>
</dbReference>
<dbReference type="Proteomes" id="UP000179642">
    <property type="component" value="Unassembled WGS sequence"/>
</dbReference>
<dbReference type="Gene3D" id="3.60.20.10">
    <property type="entry name" value="Glutamine Phosphoribosylpyrophosphate, subunit 1, domain 1"/>
    <property type="match status" value="1"/>
</dbReference>
<dbReference type="CDD" id="cd03747">
    <property type="entry name" value="Ntn_PGA_like"/>
    <property type="match status" value="1"/>
</dbReference>
<dbReference type="RefSeq" id="WP_071384330.1">
    <property type="nucleotide sequence ID" value="NZ_MLYO01000057.1"/>
</dbReference>
<keyword evidence="6" id="KW-0479">Metal-binding</keyword>
<dbReference type="Gene3D" id="1.10.439.10">
    <property type="entry name" value="Penicillin Amidohydrolase, domain 1"/>
    <property type="match status" value="1"/>
</dbReference>
<dbReference type="GO" id="GO:0046872">
    <property type="term" value="F:metal ion binding"/>
    <property type="evidence" value="ECO:0007669"/>
    <property type="project" value="UniProtKB-KW"/>
</dbReference>
<dbReference type="Pfam" id="PF01804">
    <property type="entry name" value="Penicil_amidase"/>
    <property type="match status" value="1"/>
</dbReference>
<dbReference type="InterPro" id="IPR023343">
    <property type="entry name" value="Penicillin_amidase_dom1"/>
</dbReference>
<feature type="region of interest" description="Disordered" evidence="7">
    <location>
        <begin position="262"/>
        <end position="287"/>
    </location>
</feature>
<gene>
    <name evidence="8" type="ORF">BIV23_31160</name>
</gene>
<dbReference type="InterPro" id="IPR014395">
    <property type="entry name" value="Pen/GL7ACA/AHL_acylase"/>
</dbReference>
<dbReference type="InterPro" id="IPR029055">
    <property type="entry name" value="Ntn_hydrolases_N"/>
</dbReference>
<keyword evidence="4" id="KW-0865">Zymogen</keyword>
<dbReference type="PANTHER" id="PTHR34218:SF3">
    <property type="entry name" value="ACYL-HOMOSERINE LACTONE ACYLASE PVDQ"/>
    <property type="match status" value="1"/>
</dbReference>
<reference evidence="8 9" key="1">
    <citation type="submission" date="2016-10" db="EMBL/GenBank/DDBJ databases">
        <title>Genome sequence of Streptomyces sp. MUSC 1.</title>
        <authorList>
            <person name="Lee L.-H."/>
            <person name="Ser H.-L."/>
            <person name="Law J.W.-F."/>
        </authorList>
    </citation>
    <scope>NUCLEOTIDE SEQUENCE [LARGE SCALE GENOMIC DNA]</scope>
    <source>
        <strain evidence="8 9">MUSC 1</strain>
    </source>
</reference>
<comment type="caution">
    <text evidence="8">The sequence shown here is derived from an EMBL/GenBank/DDBJ whole genome shotgun (WGS) entry which is preliminary data.</text>
</comment>
<keyword evidence="6" id="KW-0106">Calcium</keyword>
<evidence type="ECO:0000313" key="8">
    <source>
        <dbReference type="EMBL" id="OIJ97690.1"/>
    </source>
</evidence>
<evidence type="ECO:0000313" key="9">
    <source>
        <dbReference type="Proteomes" id="UP000179642"/>
    </source>
</evidence>
<keyword evidence="9" id="KW-1185">Reference proteome</keyword>
<comment type="similarity">
    <text evidence="1">Belongs to the peptidase S45 family.</text>
</comment>